<organism evidence="1">
    <name type="scientific">Lepeophtheirus salmonis</name>
    <name type="common">Salmon louse</name>
    <name type="synonym">Caligus salmonis</name>
    <dbReference type="NCBI Taxonomy" id="72036"/>
    <lineage>
        <taxon>Eukaryota</taxon>
        <taxon>Metazoa</taxon>
        <taxon>Ecdysozoa</taxon>
        <taxon>Arthropoda</taxon>
        <taxon>Crustacea</taxon>
        <taxon>Multicrustacea</taxon>
        <taxon>Hexanauplia</taxon>
        <taxon>Copepoda</taxon>
        <taxon>Siphonostomatoida</taxon>
        <taxon>Caligidae</taxon>
        <taxon>Lepeophtheirus</taxon>
    </lineage>
</organism>
<protein>
    <submittedName>
        <fullName evidence="1">Uncharacterized protein</fullName>
    </submittedName>
</protein>
<sequence length="56" mass="7116">REQGGRKHEYITMRNWSLKYDNFELEKYVVWTSKDLYVTWIIRMMHYMLCKRSIHM</sequence>
<accession>A0A0K2U2T2</accession>
<evidence type="ECO:0000313" key="1">
    <source>
        <dbReference type="EMBL" id="CDW31996.1"/>
    </source>
</evidence>
<feature type="non-terminal residue" evidence="1">
    <location>
        <position position="1"/>
    </location>
</feature>
<reference evidence="1" key="1">
    <citation type="submission" date="2014-05" db="EMBL/GenBank/DDBJ databases">
        <authorList>
            <person name="Chronopoulou M."/>
        </authorList>
    </citation>
    <scope>NUCLEOTIDE SEQUENCE</scope>
    <source>
        <tissue evidence="1">Whole organism</tissue>
    </source>
</reference>
<name>A0A0K2U2T2_LEPSM</name>
<proteinExistence type="predicted"/>
<dbReference type="EMBL" id="HACA01014635">
    <property type="protein sequence ID" value="CDW31996.1"/>
    <property type="molecule type" value="Transcribed_RNA"/>
</dbReference>
<dbReference type="AlphaFoldDB" id="A0A0K2U2T2"/>